<name>A0A377FU28_9BACL</name>
<reference evidence="1 2" key="1">
    <citation type="submission" date="2018-06" db="EMBL/GenBank/DDBJ databases">
        <authorList>
            <consortium name="Pathogen Informatics"/>
            <person name="Doyle S."/>
        </authorList>
    </citation>
    <scope>NUCLEOTIDE SEQUENCE [LARGE SCALE GENOMIC DNA]</scope>
    <source>
        <strain evidence="1 2">NCTC13163</strain>
    </source>
</reference>
<dbReference type="Gene3D" id="3.30.460.10">
    <property type="entry name" value="Beta Polymerase, domain 2"/>
    <property type="match status" value="1"/>
</dbReference>
<organism evidence="1 2">
    <name type="scientific">Exiguobacterium aurantiacum</name>
    <dbReference type="NCBI Taxonomy" id="33987"/>
    <lineage>
        <taxon>Bacteria</taxon>
        <taxon>Bacillati</taxon>
        <taxon>Bacillota</taxon>
        <taxon>Bacilli</taxon>
        <taxon>Bacillales</taxon>
        <taxon>Bacillales Family XII. Incertae Sedis</taxon>
        <taxon>Exiguobacterium</taxon>
    </lineage>
</organism>
<dbReference type="InterPro" id="IPR043519">
    <property type="entry name" value="NT_sf"/>
</dbReference>
<accession>A0A377FU28</accession>
<protein>
    <recommendedName>
        <fullName evidence="3">Nucleotidyltransferase domain</fullName>
    </recommendedName>
</protein>
<dbReference type="Proteomes" id="UP000254060">
    <property type="component" value="Unassembled WGS sequence"/>
</dbReference>
<gene>
    <name evidence="1" type="ORF">NCTC13163_01681</name>
</gene>
<dbReference type="CDD" id="cd05403">
    <property type="entry name" value="NT_KNTase_like"/>
    <property type="match status" value="1"/>
</dbReference>
<evidence type="ECO:0000313" key="1">
    <source>
        <dbReference type="EMBL" id="STO08311.1"/>
    </source>
</evidence>
<dbReference type="RefSeq" id="WP_029335242.1">
    <property type="nucleotide sequence ID" value="NZ_UGGP01000001.1"/>
</dbReference>
<proteinExistence type="predicted"/>
<dbReference type="SUPFAM" id="SSF81301">
    <property type="entry name" value="Nucleotidyltransferase"/>
    <property type="match status" value="1"/>
</dbReference>
<dbReference type="STRING" id="1397694.GCA_000702585_02177"/>
<sequence length="240" mass="27183">MHFKLEPAVAARTFVATHFPGCRAALLAGSVVRGEATATSDLDIIIFDDRLVSSYRESFIEAGWPIELFAHNLTSYREFFEQDCRRAIPSLPRMVSEGIVLIDTDVVEHIKREARALLDIGPEPWSDETIEMKRYFLTDALDDLIGCTNRAEGLFIASTLATSVCEFILRTNRQWTGSSKWTYRALDRYDAQAARELADALERYYQTNETDALIRYVDETLSPFGGRLFAGFSRGKSNEM</sequence>
<evidence type="ECO:0008006" key="3">
    <source>
        <dbReference type="Google" id="ProtNLM"/>
    </source>
</evidence>
<dbReference type="OrthoDB" id="43980at2"/>
<evidence type="ECO:0000313" key="2">
    <source>
        <dbReference type="Proteomes" id="UP000254060"/>
    </source>
</evidence>
<dbReference type="AlphaFoldDB" id="A0A377FU28"/>
<dbReference type="EMBL" id="UGGP01000001">
    <property type="protein sequence ID" value="STO08311.1"/>
    <property type="molecule type" value="Genomic_DNA"/>
</dbReference>